<comment type="caution">
    <text evidence="4">The sequence shown here is derived from an EMBL/GenBank/DDBJ whole genome shotgun (WGS) entry which is preliminary data.</text>
</comment>
<gene>
    <name evidence="4" type="ORF">V6N11_046938</name>
</gene>
<keyword evidence="5" id="KW-1185">Reference proteome</keyword>
<feature type="region of interest" description="Disordered" evidence="2">
    <location>
        <begin position="302"/>
        <end position="377"/>
    </location>
</feature>
<feature type="domain" description="DC1" evidence="3">
    <location>
        <begin position="67"/>
        <end position="108"/>
    </location>
</feature>
<organism evidence="4 5">
    <name type="scientific">Hibiscus sabdariffa</name>
    <name type="common">roselle</name>
    <dbReference type="NCBI Taxonomy" id="183260"/>
    <lineage>
        <taxon>Eukaryota</taxon>
        <taxon>Viridiplantae</taxon>
        <taxon>Streptophyta</taxon>
        <taxon>Embryophyta</taxon>
        <taxon>Tracheophyta</taxon>
        <taxon>Spermatophyta</taxon>
        <taxon>Magnoliopsida</taxon>
        <taxon>eudicotyledons</taxon>
        <taxon>Gunneridae</taxon>
        <taxon>Pentapetalae</taxon>
        <taxon>rosids</taxon>
        <taxon>malvids</taxon>
        <taxon>Malvales</taxon>
        <taxon>Malvaceae</taxon>
        <taxon>Malvoideae</taxon>
        <taxon>Hibiscus</taxon>
    </lineage>
</organism>
<feature type="compositionally biased region" description="Polar residues" evidence="2">
    <location>
        <begin position="363"/>
        <end position="373"/>
    </location>
</feature>
<evidence type="ECO:0000313" key="4">
    <source>
        <dbReference type="EMBL" id="KAK8973980.1"/>
    </source>
</evidence>
<reference evidence="4 5" key="1">
    <citation type="journal article" date="2024" name="G3 (Bethesda)">
        <title>Genome assembly of Hibiscus sabdariffa L. provides insights into metabolisms of medicinal natural products.</title>
        <authorList>
            <person name="Kim T."/>
        </authorList>
    </citation>
    <scope>NUCLEOTIDE SEQUENCE [LARGE SCALE GENOMIC DNA]</scope>
    <source>
        <strain evidence="4">TK-2024</strain>
        <tissue evidence="4">Old leaves</tissue>
    </source>
</reference>
<dbReference type="InterPro" id="IPR046349">
    <property type="entry name" value="C1-like_sf"/>
</dbReference>
<feature type="domain" description="DC1" evidence="3">
    <location>
        <begin position="18"/>
        <end position="57"/>
    </location>
</feature>
<dbReference type="InterPro" id="IPR004146">
    <property type="entry name" value="DC1"/>
</dbReference>
<dbReference type="EMBL" id="JBBPBN010000173">
    <property type="protein sequence ID" value="KAK8973980.1"/>
    <property type="molecule type" value="Genomic_DNA"/>
</dbReference>
<name>A0ABR2ND86_9ROSI</name>
<protein>
    <recommendedName>
        <fullName evidence="3">DC1 domain-containing protein</fullName>
    </recommendedName>
</protein>
<dbReference type="Gene3D" id="3.30.60.20">
    <property type="match status" value="1"/>
</dbReference>
<dbReference type="PANTHER" id="PTHR47841">
    <property type="entry name" value="DIACYLGLYCEROL KINASE THETA-LIKE-RELATED"/>
    <property type="match status" value="1"/>
</dbReference>
<dbReference type="Proteomes" id="UP001396334">
    <property type="component" value="Unassembled WGS sequence"/>
</dbReference>
<dbReference type="PANTHER" id="PTHR47841:SF7">
    <property type="entry name" value="CYSTEINE_HISTIDINE-RICH C1 DOMAIN PROTEIN"/>
    <property type="match status" value="1"/>
</dbReference>
<proteinExistence type="predicted"/>
<evidence type="ECO:0000313" key="5">
    <source>
        <dbReference type="Proteomes" id="UP001396334"/>
    </source>
</evidence>
<evidence type="ECO:0000259" key="3">
    <source>
        <dbReference type="Pfam" id="PF03107"/>
    </source>
</evidence>
<dbReference type="SUPFAM" id="SSF57889">
    <property type="entry name" value="Cysteine-rich domain"/>
    <property type="match status" value="2"/>
</dbReference>
<accession>A0ABR2ND86</accession>
<evidence type="ECO:0000256" key="1">
    <source>
        <dbReference type="ARBA" id="ARBA00022737"/>
    </source>
</evidence>
<sequence length="404" mass="44324">MTTFSKEIFLQHFTNCFHPLTVVSANAEFLCKGCRTPGSGTRYRCELCDLDLHQYCVDCPMELSSFMHQHSLKLVGCKPDHVCDLCDDPIEGLSYRCEFCDFSVHPICTQLPEYTRHVRHKDHPLRLEISVPIGCIVCKDMCSSWRYRCEDCSFHLHLHCTLAPCQEETTMSRTKTRSLGKPASPQPSAWAPAFGGYNCGYGYGSITPPPPPPPQYFAQPAFTPPPPQYFAQPSFSPHVHGYGGIPPPPPQYFAQPSFHPHFHGYGGIPPPPPPPPQYFAQPSFHPHVHGYGGIVIAPPQYFAQPATPPHAHGYGGIPPPPQHFAQPSFPSDAQGHGSPSPDHDQSKPPSPTDAHDHGAPSTDHAQSSGSEVQEQGGKGRKRIYAIVWGLALNVAGSLIAEGLF</sequence>
<keyword evidence="1" id="KW-0677">Repeat</keyword>
<evidence type="ECO:0000256" key="2">
    <source>
        <dbReference type="SAM" id="MobiDB-lite"/>
    </source>
</evidence>
<dbReference type="Pfam" id="PF03107">
    <property type="entry name" value="C1_2"/>
    <property type="match status" value="2"/>
</dbReference>